<dbReference type="Gene3D" id="1.10.10.60">
    <property type="entry name" value="Homeodomain-like"/>
    <property type="match status" value="1"/>
</dbReference>
<evidence type="ECO:0000313" key="5">
    <source>
        <dbReference type="EMBL" id="ADK79286.1"/>
    </source>
</evidence>
<gene>
    <name evidence="5" type="ordered locus">Spirs_0129</name>
</gene>
<dbReference type="InterPro" id="IPR009057">
    <property type="entry name" value="Homeodomain-like_sf"/>
</dbReference>
<evidence type="ECO:0000256" key="3">
    <source>
        <dbReference type="ARBA" id="ARBA00023163"/>
    </source>
</evidence>
<dbReference type="Proteomes" id="UP000002318">
    <property type="component" value="Chromosome"/>
</dbReference>
<dbReference type="EMBL" id="CP002116">
    <property type="protein sequence ID" value="ADK79286.1"/>
    <property type="molecule type" value="Genomic_DNA"/>
</dbReference>
<keyword evidence="6" id="KW-1185">Reference proteome</keyword>
<dbReference type="Pfam" id="PF12833">
    <property type="entry name" value="HTH_18"/>
    <property type="match status" value="1"/>
</dbReference>
<dbReference type="Gene3D" id="2.60.120.10">
    <property type="entry name" value="Jelly Rolls"/>
    <property type="match status" value="1"/>
</dbReference>
<feature type="domain" description="HTH araC/xylS-type" evidence="4">
    <location>
        <begin position="169"/>
        <end position="234"/>
    </location>
</feature>
<evidence type="ECO:0000259" key="4">
    <source>
        <dbReference type="PROSITE" id="PS01124"/>
    </source>
</evidence>
<dbReference type="eggNOG" id="COG2207">
    <property type="taxonomic scope" value="Bacteria"/>
</dbReference>
<protein>
    <submittedName>
        <fullName evidence="5">Transcriptional regulator, AraC family</fullName>
    </submittedName>
</protein>
<sequence length="235" mass="26458">MIKILRYCSDPVCELKWGWGEHAVRKHAHSLWSFSIVLSGRTQIALGRDRAILSAGSSIAIPSGVAHLCTPEKEPPFTFAVLYCDERWLKTCGVDSDRILWGRLGAQEFQEMLHTSKGTEAGRMLGSLLQRFERILPDVDRLTFPKNADSGFAPVSIRSTSENRFKAYRQYAQRYSLGPHAVRQNRRIELAKAALRTGLSVAETAAACEFYDQSHFVKTFRLYTGTTPSLYKKGI</sequence>
<evidence type="ECO:0000256" key="1">
    <source>
        <dbReference type="ARBA" id="ARBA00023015"/>
    </source>
</evidence>
<dbReference type="PANTHER" id="PTHR46796">
    <property type="entry name" value="HTH-TYPE TRANSCRIPTIONAL ACTIVATOR RHAS-RELATED"/>
    <property type="match status" value="1"/>
</dbReference>
<dbReference type="STRING" id="573413.Spirs_0129"/>
<dbReference type="InterPro" id="IPR014710">
    <property type="entry name" value="RmlC-like_jellyroll"/>
</dbReference>
<accession>E1R8E2</accession>
<dbReference type="InterPro" id="IPR018060">
    <property type="entry name" value="HTH_AraC"/>
</dbReference>
<organism evidence="5 6">
    <name type="scientific">Sediminispirochaeta smaragdinae (strain DSM 11293 / JCM 15392 / SEBR 4228)</name>
    <name type="common">Spirochaeta smaragdinae</name>
    <dbReference type="NCBI Taxonomy" id="573413"/>
    <lineage>
        <taxon>Bacteria</taxon>
        <taxon>Pseudomonadati</taxon>
        <taxon>Spirochaetota</taxon>
        <taxon>Spirochaetia</taxon>
        <taxon>Spirochaetales</taxon>
        <taxon>Spirochaetaceae</taxon>
        <taxon>Sediminispirochaeta</taxon>
    </lineage>
</organism>
<dbReference type="SUPFAM" id="SSF51215">
    <property type="entry name" value="Regulatory protein AraC"/>
    <property type="match status" value="1"/>
</dbReference>
<dbReference type="PROSITE" id="PS01124">
    <property type="entry name" value="HTH_ARAC_FAMILY_2"/>
    <property type="match status" value="1"/>
</dbReference>
<reference evidence="5 6" key="1">
    <citation type="journal article" date="2010" name="Stand. Genomic Sci.">
        <title>Complete genome sequence of Spirochaeta smaragdinae type strain (SEBR 4228).</title>
        <authorList>
            <person name="Mavromatis K."/>
            <person name="Yasawong M."/>
            <person name="Chertkov O."/>
            <person name="Lapidus A."/>
            <person name="Lucas S."/>
            <person name="Nolan M."/>
            <person name="Del Rio T.G."/>
            <person name="Tice H."/>
            <person name="Cheng J.F."/>
            <person name="Pitluck S."/>
            <person name="Liolios K."/>
            <person name="Ivanova N."/>
            <person name="Tapia R."/>
            <person name="Han C."/>
            <person name="Bruce D."/>
            <person name="Goodwin L."/>
            <person name="Pati A."/>
            <person name="Chen A."/>
            <person name="Palaniappan K."/>
            <person name="Land M."/>
            <person name="Hauser L."/>
            <person name="Chang Y.J."/>
            <person name="Jeffries C.D."/>
            <person name="Detter J.C."/>
            <person name="Rohde M."/>
            <person name="Brambilla E."/>
            <person name="Spring S."/>
            <person name="Goker M."/>
            <person name="Sikorski J."/>
            <person name="Woyke T."/>
            <person name="Bristow J."/>
            <person name="Eisen J.A."/>
            <person name="Markowitz V."/>
            <person name="Hugenholtz P."/>
            <person name="Klenk H.P."/>
            <person name="Kyrpides N.C."/>
        </authorList>
    </citation>
    <scope>NUCLEOTIDE SEQUENCE [LARGE SCALE GENOMIC DNA]</scope>
    <source>
        <strain evidence="6">DSM 11293 / JCM 15392 / SEBR 4228</strain>
    </source>
</reference>
<dbReference type="InterPro" id="IPR050204">
    <property type="entry name" value="AraC_XylS_family_regulators"/>
</dbReference>
<dbReference type="RefSeq" id="WP_013252750.1">
    <property type="nucleotide sequence ID" value="NC_014364.1"/>
</dbReference>
<dbReference type="KEGG" id="ssm:Spirs_0129"/>
<dbReference type="Pfam" id="PF02311">
    <property type="entry name" value="AraC_binding"/>
    <property type="match status" value="1"/>
</dbReference>
<dbReference type="GO" id="GO:0043565">
    <property type="term" value="F:sequence-specific DNA binding"/>
    <property type="evidence" value="ECO:0007669"/>
    <property type="project" value="InterPro"/>
</dbReference>
<name>E1R8E2_SEDSS</name>
<dbReference type="HOGENOM" id="CLU_1179620_0_0_12"/>
<dbReference type="SMART" id="SM00342">
    <property type="entry name" value="HTH_ARAC"/>
    <property type="match status" value="1"/>
</dbReference>
<dbReference type="GO" id="GO:0003700">
    <property type="term" value="F:DNA-binding transcription factor activity"/>
    <property type="evidence" value="ECO:0007669"/>
    <property type="project" value="InterPro"/>
</dbReference>
<dbReference type="InterPro" id="IPR003313">
    <property type="entry name" value="AraC-bd"/>
</dbReference>
<dbReference type="SUPFAM" id="SSF46689">
    <property type="entry name" value="Homeodomain-like"/>
    <property type="match status" value="1"/>
</dbReference>
<keyword evidence="1" id="KW-0805">Transcription regulation</keyword>
<dbReference type="AlphaFoldDB" id="E1R8E2"/>
<keyword evidence="3" id="KW-0804">Transcription</keyword>
<dbReference type="eggNOG" id="COG1917">
    <property type="taxonomic scope" value="Bacteria"/>
</dbReference>
<keyword evidence="2" id="KW-0238">DNA-binding</keyword>
<dbReference type="OrthoDB" id="368214at2"/>
<dbReference type="InterPro" id="IPR037923">
    <property type="entry name" value="HTH-like"/>
</dbReference>
<evidence type="ECO:0000256" key="2">
    <source>
        <dbReference type="ARBA" id="ARBA00023125"/>
    </source>
</evidence>
<evidence type="ECO:0000313" key="6">
    <source>
        <dbReference type="Proteomes" id="UP000002318"/>
    </source>
</evidence>
<proteinExistence type="predicted"/>